<dbReference type="SMART" id="SM00448">
    <property type="entry name" value="REC"/>
    <property type="match status" value="2"/>
</dbReference>
<evidence type="ECO:0000259" key="10">
    <source>
        <dbReference type="PROSITE" id="PS50109"/>
    </source>
</evidence>
<dbReference type="Gene3D" id="3.30.450.20">
    <property type="entry name" value="PAS domain"/>
    <property type="match status" value="1"/>
</dbReference>
<dbReference type="SMART" id="SM00388">
    <property type="entry name" value="HisKA"/>
    <property type="match status" value="1"/>
</dbReference>
<feature type="modified residue" description="4-aspartylphosphate" evidence="8">
    <location>
        <position position="630"/>
    </location>
</feature>
<evidence type="ECO:0000256" key="1">
    <source>
        <dbReference type="ARBA" id="ARBA00000085"/>
    </source>
</evidence>
<keyword evidence="3 8" id="KW-0597">Phosphoprotein</keyword>
<dbReference type="InterPro" id="IPR036890">
    <property type="entry name" value="HATPase_C_sf"/>
</dbReference>
<dbReference type="InterPro" id="IPR004358">
    <property type="entry name" value="Sig_transdc_His_kin-like_C"/>
</dbReference>
<dbReference type="PRINTS" id="PR00344">
    <property type="entry name" value="BCTRLSENSOR"/>
</dbReference>
<dbReference type="GO" id="GO:0009927">
    <property type="term" value="F:histidine phosphotransfer kinase activity"/>
    <property type="evidence" value="ECO:0007669"/>
    <property type="project" value="TreeGrafter"/>
</dbReference>
<dbReference type="InterPro" id="IPR003594">
    <property type="entry name" value="HATPase_dom"/>
</dbReference>
<dbReference type="InterPro" id="IPR035965">
    <property type="entry name" value="PAS-like_dom_sf"/>
</dbReference>
<keyword evidence="14" id="KW-1185">Reference proteome</keyword>
<dbReference type="Proteomes" id="UP000000321">
    <property type="component" value="Unassembled WGS sequence"/>
</dbReference>
<dbReference type="InterPro" id="IPR000014">
    <property type="entry name" value="PAS"/>
</dbReference>
<dbReference type="NCBIfam" id="TIGR00229">
    <property type="entry name" value="sensory_box"/>
    <property type="match status" value="1"/>
</dbReference>
<keyword evidence="9" id="KW-0812">Transmembrane</keyword>
<organism evidence="13 14">
    <name type="scientific">Aurantimonas manganoxydans (strain ATCC BAA-1229 / DSM 21871 / SI85-9A1)</name>
    <dbReference type="NCBI Taxonomy" id="287752"/>
    <lineage>
        <taxon>Bacteria</taxon>
        <taxon>Pseudomonadati</taxon>
        <taxon>Pseudomonadota</taxon>
        <taxon>Alphaproteobacteria</taxon>
        <taxon>Hyphomicrobiales</taxon>
        <taxon>Aurantimonadaceae</taxon>
        <taxon>Aurantimonas</taxon>
    </lineage>
</organism>
<evidence type="ECO:0000256" key="9">
    <source>
        <dbReference type="SAM" id="Phobius"/>
    </source>
</evidence>
<dbReference type="PROSITE" id="PS50110">
    <property type="entry name" value="RESPONSE_REGULATORY"/>
    <property type="match status" value="2"/>
</dbReference>
<keyword evidence="7 9" id="KW-0472">Membrane</keyword>
<dbReference type="SUPFAM" id="SSF55785">
    <property type="entry name" value="PYP-like sensor domain (PAS domain)"/>
    <property type="match status" value="1"/>
</dbReference>
<evidence type="ECO:0000313" key="13">
    <source>
        <dbReference type="EMBL" id="EAS51821.1"/>
    </source>
</evidence>
<feature type="domain" description="Histidine kinase" evidence="10">
    <location>
        <begin position="222"/>
        <end position="441"/>
    </location>
</feature>
<dbReference type="EC" id="2.7.13.3" evidence="2"/>
<protein>
    <recommendedName>
        <fullName evidence="2">histidine kinase</fullName>
        <ecNumber evidence="2">2.7.13.3</ecNumber>
    </recommendedName>
</protein>
<feature type="transmembrane region" description="Helical" evidence="9">
    <location>
        <begin position="28"/>
        <end position="49"/>
    </location>
</feature>
<dbReference type="InterPro" id="IPR011006">
    <property type="entry name" value="CheY-like_superfamily"/>
</dbReference>
<dbReference type="SUPFAM" id="SSF47384">
    <property type="entry name" value="Homodimeric domain of signal transducing histidine kinase"/>
    <property type="match status" value="1"/>
</dbReference>
<evidence type="ECO:0000259" key="12">
    <source>
        <dbReference type="PROSITE" id="PS50113"/>
    </source>
</evidence>
<comment type="catalytic activity">
    <reaction evidence="1">
        <text>ATP + protein L-histidine = ADP + protein N-phospho-L-histidine.</text>
        <dbReference type="EC" id="2.7.13.3"/>
    </reaction>
</comment>
<dbReference type="SMART" id="SM00387">
    <property type="entry name" value="HATPase_c"/>
    <property type="match status" value="1"/>
</dbReference>
<evidence type="ECO:0000256" key="2">
    <source>
        <dbReference type="ARBA" id="ARBA00012438"/>
    </source>
</evidence>
<dbReference type="GO" id="GO:0000155">
    <property type="term" value="F:phosphorelay sensor kinase activity"/>
    <property type="evidence" value="ECO:0007669"/>
    <property type="project" value="InterPro"/>
</dbReference>
<dbReference type="Gene3D" id="3.30.565.10">
    <property type="entry name" value="Histidine kinase-like ATPase, C-terminal domain"/>
    <property type="match status" value="1"/>
</dbReference>
<dbReference type="GO" id="GO:0005886">
    <property type="term" value="C:plasma membrane"/>
    <property type="evidence" value="ECO:0007669"/>
    <property type="project" value="TreeGrafter"/>
</dbReference>
<dbReference type="HOGENOM" id="CLU_394729_0_0_5"/>
<dbReference type="InterPro" id="IPR003661">
    <property type="entry name" value="HisK_dim/P_dom"/>
</dbReference>
<dbReference type="PANTHER" id="PTHR43047">
    <property type="entry name" value="TWO-COMPONENT HISTIDINE PROTEIN KINASE"/>
    <property type="match status" value="1"/>
</dbReference>
<dbReference type="InterPro" id="IPR013656">
    <property type="entry name" value="PAS_4"/>
</dbReference>
<keyword evidence="4" id="KW-0808">Transferase</keyword>
<comment type="caution">
    <text evidence="13">The sequence shown here is derived from an EMBL/GenBank/DDBJ whole genome shotgun (WGS) entry which is preliminary data.</text>
</comment>
<dbReference type="Gene3D" id="1.10.287.130">
    <property type="match status" value="1"/>
</dbReference>
<accession>Q1YLB0</accession>
<feature type="domain" description="Response regulatory" evidence="11">
    <location>
        <begin position="456"/>
        <end position="573"/>
    </location>
</feature>
<dbReference type="PROSITE" id="PS50113">
    <property type="entry name" value="PAC"/>
    <property type="match status" value="1"/>
</dbReference>
<keyword evidence="9" id="KW-1133">Transmembrane helix</keyword>
<dbReference type="Pfam" id="PF08448">
    <property type="entry name" value="PAS_4"/>
    <property type="match status" value="1"/>
</dbReference>
<dbReference type="InterPro" id="IPR036097">
    <property type="entry name" value="HisK_dim/P_sf"/>
</dbReference>
<proteinExistence type="predicted"/>
<name>Q1YLB0_AURMS</name>
<evidence type="ECO:0000256" key="8">
    <source>
        <dbReference type="PROSITE-ProRule" id="PRU00169"/>
    </source>
</evidence>
<feature type="transmembrane region" description="Helical" evidence="9">
    <location>
        <begin position="61"/>
        <end position="80"/>
    </location>
</feature>
<dbReference type="Gene3D" id="3.40.50.2300">
    <property type="match status" value="2"/>
</dbReference>
<dbReference type="EMBL" id="AAPJ01000001">
    <property type="protein sequence ID" value="EAS51821.1"/>
    <property type="molecule type" value="Genomic_DNA"/>
</dbReference>
<feature type="domain" description="Response regulatory" evidence="11">
    <location>
        <begin position="582"/>
        <end position="688"/>
    </location>
</feature>
<gene>
    <name evidence="13" type="ORF">SI859A1_02637</name>
</gene>
<evidence type="ECO:0000256" key="3">
    <source>
        <dbReference type="ARBA" id="ARBA00022553"/>
    </source>
</evidence>
<dbReference type="InterPro" id="IPR001789">
    <property type="entry name" value="Sig_transdc_resp-reg_receiver"/>
</dbReference>
<dbReference type="Pfam" id="PF00072">
    <property type="entry name" value="Response_reg"/>
    <property type="match status" value="2"/>
</dbReference>
<evidence type="ECO:0000256" key="5">
    <source>
        <dbReference type="ARBA" id="ARBA00022777"/>
    </source>
</evidence>
<dbReference type="Pfam" id="PF00512">
    <property type="entry name" value="HisKA"/>
    <property type="match status" value="1"/>
</dbReference>
<dbReference type="CDD" id="cd00082">
    <property type="entry name" value="HisKA"/>
    <property type="match status" value="1"/>
</dbReference>
<reference evidence="13 14" key="1">
    <citation type="journal article" date="2008" name="Appl. Environ. Microbiol.">
        <title>Genomic insights into Mn(II) oxidation by the marine alphaproteobacterium Aurantimonas sp. strain SI85-9A1.</title>
        <authorList>
            <person name="Dick G.J."/>
            <person name="Podell S."/>
            <person name="Johnson H.A."/>
            <person name="Rivera-Espinoza Y."/>
            <person name="Bernier-Latmani R."/>
            <person name="McCarthy J.K."/>
            <person name="Torpey J.W."/>
            <person name="Clement B.G."/>
            <person name="Gaasterland T."/>
            <person name="Tebo B.M."/>
        </authorList>
    </citation>
    <scope>NUCLEOTIDE SEQUENCE [LARGE SCALE GENOMIC DNA]</scope>
    <source>
        <strain evidence="13 14">SI85-9A1</strain>
    </source>
</reference>
<dbReference type="FunFam" id="1.10.287.130:FF:000001">
    <property type="entry name" value="Two-component sensor histidine kinase"/>
    <property type="match status" value="1"/>
</dbReference>
<evidence type="ECO:0000256" key="6">
    <source>
        <dbReference type="ARBA" id="ARBA00023012"/>
    </source>
</evidence>
<sequence length="698" mass="76059">MAGVADIAITIVVGLAAHWWTRTRPRTINVILVFGLAVAFGRLVAFLAIPADLRLSLLARTGVPLLVLTFISAVLIAVVLQWQARRRELSATNAIYRAMVRELPDCLNVKDVDGRFIAANPATAAMMRVRGAADLTGKTDFDFYPPELATRFRADETAMLESGKAIRIDQMTVFPDDSEGWLNTLKAPFRDHTGRIVGIITYNRDVTEQKRNAAVKNEFIATISHELRTPLTSIRGSLGLITAGVTGELPPKAAHMVEIAHNNSERLVLLINDILDLEKLESGKMPFDLQHTRLRPLLDQAISSSSSYMPERRVTIRLVDEAPDIEAKTDPNRLHQVFANILSNAIKFSPTGGTVTVTIARLGDDWVRMSVSDEGQGIPESFRKRIFGKFEQADATDNRQKGGTGLGLSIAKTIVEKLGGRIGFDTGDTGTTFHVDLPEQVARQNDPAGVIDHRPRVLVCEDERDIAEIVAAHLDAQGFASDIAPGIATARTLLSNFEYVAVTLDIRLAGDSGIELFHEIRRSPRNRDLPVLVISAVADETREALNGSAVGIIDWLAKPIDTDKLRAALDRVAICSAESRPRILHVEDNRDVTEVLAGGLGGDVCVTSARTLEAARELISRQPFDLVILDINLPDGSGLDLLPDLSSDVAVIIFSADEVDPNLPRRVNATLTKTRASELDVARLVRSYLPVGPKSGNA</sequence>
<dbReference type="PROSITE" id="PS50109">
    <property type="entry name" value="HIS_KIN"/>
    <property type="match status" value="1"/>
</dbReference>
<dbReference type="PANTHER" id="PTHR43047:SF72">
    <property type="entry name" value="OSMOSENSING HISTIDINE PROTEIN KINASE SLN1"/>
    <property type="match status" value="1"/>
</dbReference>
<dbReference type="BioCyc" id="AURANTIMONAS:SI859A1_02637-MONOMER"/>
<evidence type="ECO:0000313" key="14">
    <source>
        <dbReference type="Proteomes" id="UP000000321"/>
    </source>
</evidence>
<dbReference type="CDD" id="cd00130">
    <property type="entry name" value="PAS"/>
    <property type="match status" value="1"/>
</dbReference>
<dbReference type="SUPFAM" id="SSF52172">
    <property type="entry name" value="CheY-like"/>
    <property type="match status" value="2"/>
</dbReference>
<dbReference type="CDD" id="cd00156">
    <property type="entry name" value="REC"/>
    <property type="match status" value="1"/>
</dbReference>
<evidence type="ECO:0000256" key="7">
    <source>
        <dbReference type="ARBA" id="ARBA00023136"/>
    </source>
</evidence>
<evidence type="ECO:0000256" key="4">
    <source>
        <dbReference type="ARBA" id="ARBA00022679"/>
    </source>
</evidence>
<dbReference type="Pfam" id="PF02518">
    <property type="entry name" value="HATPase_c"/>
    <property type="match status" value="1"/>
</dbReference>
<feature type="modified residue" description="4-aspartylphosphate" evidence="8">
    <location>
        <position position="505"/>
    </location>
</feature>
<feature type="domain" description="PAC" evidence="12">
    <location>
        <begin position="164"/>
        <end position="218"/>
    </location>
</feature>
<keyword evidence="6" id="KW-0902">Two-component regulatory system</keyword>
<dbReference type="SUPFAM" id="SSF55874">
    <property type="entry name" value="ATPase domain of HSP90 chaperone/DNA topoisomerase II/histidine kinase"/>
    <property type="match status" value="1"/>
</dbReference>
<keyword evidence="5 13" id="KW-0418">Kinase</keyword>
<dbReference type="InterPro" id="IPR005467">
    <property type="entry name" value="His_kinase_dom"/>
</dbReference>
<evidence type="ECO:0000259" key="11">
    <source>
        <dbReference type="PROSITE" id="PS50110"/>
    </source>
</evidence>
<dbReference type="AlphaFoldDB" id="Q1YLB0"/>
<dbReference type="InterPro" id="IPR000700">
    <property type="entry name" value="PAS-assoc_C"/>
</dbReference>
<dbReference type="FunFam" id="3.30.565.10:FF:000006">
    <property type="entry name" value="Sensor histidine kinase WalK"/>
    <property type="match status" value="1"/>
</dbReference>